<keyword evidence="3 9" id="KW-0813">Transport</keyword>
<evidence type="ECO:0000256" key="6">
    <source>
        <dbReference type="ARBA" id="ARBA00022692"/>
    </source>
</evidence>
<evidence type="ECO:0000313" key="12">
    <source>
        <dbReference type="EMBL" id="CAA9216141.1"/>
    </source>
</evidence>
<proteinExistence type="inferred from homology"/>
<feature type="transmembrane region" description="Helical" evidence="10">
    <location>
        <begin position="216"/>
        <end position="235"/>
    </location>
</feature>
<organism evidence="12">
    <name type="scientific">uncultured Armatimonadetes bacterium</name>
    <dbReference type="NCBI Taxonomy" id="157466"/>
    <lineage>
        <taxon>Bacteria</taxon>
        <taxon>Bacillati</taxon>
        <taxon>Armatimonadota</taxon>
        <taxon>environmental samples</taxon>
    </lineage>
</organism>
<feature type="domain" description="Type II secretion system protein GspF" evidence="11">
    <location>
        <begin position="67"/>
        <end position="190"/>
    </location>
</feature>
<evidence type="ECO:0000256" key="4">
    <source>
        <dbReference type="ARBA" id="ARBA00022475"/>
    </source>
</evidence>
<feature type="domain" description="Type II secretion system protein GspF" evidence="11">
    <location>
        <begin position="270"/>
        <end position="392"/>
    </location>
</feature>
<protein>
    <submittedName>
        <fullName evidence="12">Type IV fimbrial assembly protein PilC</fullName>
    </submittedName>
</protein>
<dbReference type="Gene3D" id="1.20.81.30">
    <property type="entry name" value="Type II secretion system (T2SS), domain F"/>
    <property type="match status" value="2"/>
</dbReference>
<dbReference type="InterPro" id="IPR003004">
    <property type="entry name" value="GspF/PilC"/>
</dbReference>
<comment type="similarity">
    <text evidence="2 9">Belongs to the GSP F family.</text>
</comment>
<evidence type="ECO:0000256" key="7">
    <source>
        <dbReference type="ARBA" id="ARBA00022989"/>
    </source>
</evidence>
<evidence type="ECO:0000256" key="5">
    <source>
        <dbReference type="ARBA" id="ARBA00022519"/>
    </source>
</evidence>
<evidence type="ECO:0000256" key="8">
    <source>
        <dbReference type="ARBA" id="ARBA00023136"/>
    </source>
</evidence>
<comment type="subcellular location">
    <subcellularLocation>
        <location evidence="1">Cell inner membrane</location>
        <topology evidence="1">Multi-pass membrane protein</topology>
    </subcellularLocation>
    <subcellularLocation>
        <location evidence="9">Cell membrane</location>
        <topology evidence="9">Multi-pass membrane protein</topology>
    </subcellularLocation>
</comment>
<keyword evidence="5" id="KW-0997">Cell inner membrane</keyword>
<evidence type="ECO:0000256" key="1">
    <source>
        <dbReference type="ARBA" id="ARBA00004429"/>
    </source>
</evidence>
<name>A0A6J4H9R6_9BACT</name>
<dbReference type="PANTHER" id="PTHR30012:SF0">
    <property type="entry name" value="TYPE II SECRETION SYSTEM PROTEIN F-RELATED"/>
    <property type="match status" value="1"/>
</dbReference>
<evidence type="ECO:0000256" key="10">
    <source>
        <dbReference type="SAM" id="Phobius"/>
    </source>
</evidence>
<dbReference type="InterPro" id="IPR001992">
    <property type="entry name" value="T2SS_GspF/T4SS_PilC_CS"/>
</dbReference>
<reference evidence="12" key="1">
    <citation type="submission" date="2020-02" db="EMBL/GenBank/DDBJ databases">
        <authorList>
            <person name="Meier V. D."/>
        </authorList>
    </citation>
    <scope>NUCLEOTIDE SEQUENCE</scope>
    <source>
        <strain evidence="12">AVDCRST_MAG63</strain>
    </source>
</reference>
<evidence type="ECO:0000256" key="9">
    <source>
        <dbReference type="RuleBase" id="RU003923"/>
    </source>
</evidence>
<accession>A0A6J4H9R6</accession>
<evidence type="ECO:0000256" key="2">
    <source>
        <dbReference type="ARBA" id="ARBA00005745"/>
    </source>
</evidence>
<feature type="transmembrane region" description="Helical" evidence="10">
    <location>
        <begin position="167"/>
        <end position="189"/>
    </location>
</feature>
<keyword evidence="6 9" id="KW-0812">Transmembrane</keyword>
<dbReference type="GO" id="GO:0005886">
    <property type="term" value="C:plasma membrane"/>
    <property type="evidence" value="ECO:0007669"/>
    <property type="project" value="UniProtKB-SubCell"/>
</dbReference>
<dbReference type="FunFam" id="1.20.81.30:FF:000001">
    <property type="entry name" value="Type II secretion system protein F"/>
    <property type="match status" value="2"/>
</dbReference>
<dbReference type="EMBL" id="CADCTO010000029">
    <property type="protein sequence ID" value="CAA9216141.1"/>
    <property type="molecule type" value="Genomic_DNA"/>
</dbReference>
<dbReference type="InterPro" id="IPR042094">
    <property type="entry name" value="T2SS_GspF_sf"/>
</dbReference>
<dbReference type="AlphaFoldDB" id="A0A6J4H9R6"/>
<keyword evidence="7 10" id="KW-1133">Transmembrane helix</keyword>
<sequence>MATFVYDAVDPVGRPVKGRVDADSESLVLSKLHDQNFHVLSVSEAKGVSLSFKKGAGAPKLQSLVVFSRQFATMIDAGISILKCLDILEGQTKDPALKAALVLVRKDVKGGLSLGDALAKHPTCFSKLYVNMIRAAELGGILDTILDRLATFLESEMEIKQKIKSAMMYPVIVLCFSIGMIFALFYFVLPKFKEIFVSMDVEMPAMTQALFTMSDLMVRFWYLVPIVGVASFYGVKRYGATTKGRLHIDHIKLKFPIIGDLVLKMSVSRFSRTFGTLIAAGVPMMRSMEIVGETAGNAVISGAIGAARNAIRDGQRISTPLADCGLFPSMVTHMIDIGEETGRLSEMLVKVSDFYDSEVDAAVKGLTSLIEPLLIVFMGVVVGFIAISVMAPMFKLVSSIN</sequence>
<keyword evidence="8 10" id="KW-0472">Membrane</keyword>
<dbReference type="PROSITE" id="PS00874">
    <property type="entry name" value="T2SP_F"/>
    <property type="match status" value="1"/>
</dbReference>
<evidence type="ECO:0000259" key="11">
    <source>
        <dbReference type="Pfam" id="PF00482"/>
    </source>
</evidence>
<gene>
    <name evidence="12" type="ORF">AVDCRST_MAG63-233</name>
</gene>
<evidence type="ECO:0000256" key="3">
    <source>
        <dbReference type="ARBA" id="ARBA00022448"/>
    </source>
</evidence>
<dbReference type="InterPro" id="IPR018076">
    <property type="entry name" value="T2SS_GspF_dom"/>
</dbReference>
<dbReference type="GO" id="GO:0009306">
    <property type="term" value="P:protein secretion"/>
    <property type="evidence" value="ECO:0007669"/>
    <property type="project" value="InterPro"/>
</dbReference>
<dbReference type="PRINTS" id="PR00812">
    <property type="entry name" value="BCTERIALGSPF"/>
</dbReference>
<keyword evidence="4" id="KW-1003">Cell membrane</keyword>
<feature type="transmembrane region" description="Helical" evidence="10">
    <location>
        <begin position="373"/>
        <end position="394"/>
    </location>
</feature>
<dbReference type="Pfam" id="PF00482">
    <property type="entry name" value="T2SSF"/>
    <property type="match status" value="2"/>
</dbReference>
<dbReference type="PANTHER" id="PTHR30012">
    <property type="entry name" value="GENERAL SECRETION PATHWAY PROTEIN"/>
    <property type="match status" value="1"/>
</dbReference>